<keyword evidence="1" id="KW-0175">Coiled coil</keyword>
<reference evidence="4" key="1">
    <citation type="journal article" date="2019" name="Sci. Rep.">
        <title>Draft genome of Tanacetum cinerariifolium, the natural source of mosquito coil.</title>
        <authorList>
            <person name="Yamashiro T."/>
            <person name="Shiraishi A."/>
            <person name="Satake H."/>
            <person name="Nakayama K."/>
        </authorList>
    </citation>
    <scope>NUCLEOTIDE SEQUENCE</scope>
</reference>
<evidence type="ECO:0000259" key="3">
    <source>
        <dbReference type="Pfam" id="PF13976"/>
    </source>
</evidence>
<proteinExistence type="predicted"/>
<protein>
    <submittedName>
        <fullName evidence="4">Putative ribonuclease H-like domain-containing protein</fullName>
    </submittedName>
</protein>
<comment type="caution">
    <text evidence="4">The sequence shown here is derived from an EMBL/GenBank/DDBJ whole genome shotgun (WGS) entry which is preliminary data.</text>
</comment>
<feature type="compositionally biased region" description="Basic and acidic residues" evidence="2">
    <location>
        <begin position="22"/>
        <end position="34"/>
    </location>
</feature>
<evidence type="ECO:0000256" key="1">
    <source>
        <dbReference type="SAM" id="Coils"/>
    </source>
</evidence>
<dbReference type="EMBL" id="BKCJ010004568">
    <property type="protein sequence ID" value="GEU61827.1"/>
    <property type="molecule type" value="Genomic_DNA"/>
</dbReference>
<feature type="coiled-coil region" evidence="1">
    <location>
        <begin position="121"/>
        <end position="148"/>
    </location>
</feature>
<feature type="compositionally biased region" description="Basic and acidic residues" evidence="2">
    <location>
        <begin position="1"/>
        <end position="12"/>
    </location>
</feature>
<feature type="region of interest" description="Disordered" evidence="2">
    <location>
        <begin position="1"/>
        <end position="34"/>
    </location>
</feature>
<evidence type="ECO:0000313" key="4">
    <source>
        <dbReference type="EMBL" id="GEU61827.1"/>
    </source>
</evidence>
<feature type="domain" description="GAG-pre-integrase" evidence="3">
    <location>
        <begin position="332"/>
        <end position="405"/>
    </location>
</feature>
<gene>
    <name evidence="4" type="ORF">Tci_033805</name>
</gene>
<sequence length="419" mass="47076">MGHFTRECRSLRNQESGPRNQDSSRRPVNVEDTSSKKMVAIDEASFDWSYMADDEVPTNMALMPFLNQRIEFNKSEFYLGTYTKGLASVEEQLVFYKKNEVMFYDQIDVIKRDASFRDSKINALKLQIEKLKKEKEDNQIKINNFKNASKSLDKLIGSQISDNSRQGVGFASYNVVAPPATGLFAPLTVDLSKSGLEENFAPTAVLTKSGIVPISTARQSSSRAAAPVSATRPINTAAPKLLVNEHDGGYVAFEGGAKGSKITGKGTIRTSKLDFEDVYFIKELQFNLFSVLQMCDKKNSVLFTNIECFVLSPNFKLADESHVLLKVPRKNNMYSFNMKSIVPQNDLTYLLAKATNDESMLWHRRLGHINFKNINKLVKDNLVRGLPLKCFENDQTCVACLKGKQHKVSFKSKIQNSIS</sequence>
<dbReference type="InterPro" id="IPR025724">
    <property type="entry name" value="GAG-pre-integrase_dom"/>
</dbReference>
<evidence type="ECO:0000256" key="2">
    <source>
        <dbReference type="SAM" id="MobiDB-lite"/>
    </source>
</evidence>
<name>A0A6L2LLF2_TANCI</name>
<organism evidence="4">
    <name type="scientific">Tanacetum cinerariifolium</name>
    <name type="common">Dalmatian daisy</name>
    <name type="synonym">Chrysanthemum cinerariifolium</name>
    <dbReference type="NCBI Taxonomy" id="118510"/>
    <lineage>
        <taxon>Eukaryota</taxon>
        <taxon>Viridiplantae</taxon>
        <taxon>Streptophyta</taxon>
        <taxon>Embryophyta</taxon>
        <taxon>Tracheophyta</taxon>
        <taxon>Spermatophyta</taxon>
        <taxon>Magnoliopsida</taxon>
        <taxon>eudicotyledons</taxon>
        <taxon>Gunneridae</taxon>
        <taxon>Pentapetalae</taxon>
        <taxon>asterids</taxon>
        <taxon>campanulids</taxon>
        <taxon>Asterales</taxon>
        <taxon>Asteraceae</taxon>
        <taxon>Asteroideae</taxon>
        <taxon>Anthemideae</taxon>
        <taxon>Anthemidinae</taxon>
        <taxon>Tanacetum</taxon>
    </lineage>
</organism>
<dbReference type="AlphaFoldDB" id="A0A6L2LLF2"/>
<dbReference type="Pfam" id="PF13976">
    <property type="entry name" value="gag_pre-integrs"/>
    <property type="match status" value="1"/>
</dbReference>
<accession>A0A6L2LLF2</accession>